<organism evidence="9 10">
    <name type="scientific">Pseudoduganella buxea</name>
    <dbReference type="NCBI Taxonomy" id="1949069"/>
    <lineage>
        <taxon>Bacteria</taxon>
        <taxon>Pseudomonadati</taxon>
        <taxon>Pseudomonadota</taxon>
        <taxon>Betaproteobacteria</taxon>
        <taxon>Burkholderiales</taxon>
        <taxon>Oxalobacteraceae</taxon>
        <taxon>Telluria group</taxon>
        <taxon>Pseudoduganella</taxon>
    </lineage>
</organism>
<evidence type="ECO:0000256" key="3">
    <source>
        <dbReference type="SAM" id="MobiDB-lite"/>
    </source>
</evidence>
<dbReference type="GO" id="GO:0016020">
    <property type="term" value="C:membrane"/>
    <property type="evidence" value="ECO:0007669"/>
    <property type="project" value="InterPro"/>
</dbReference>
<dbReference type="Pfam" id="PF25893">
    <property type="entry name" value="HH_CzcB"/>
    <property type="match status" value="1"/>
</dbReference>
<dbReference type="NCBIfam" id="TIGR01730">
    <property type="entry name" value="RND_mfp"/>
    <property type="match status" value="1"/>
</dbReference>
<dbReference type="GO" id="GO:0030288">
    <property type="term" value="C:outer membrane-bounded periplasmic space"/>
    <property type="evidence" value="ECO:0007669"/>
    <property type="project" value="TreeGrafter"/>
</dbReference>
<dbReference type="Proteomes" id="UP000622638">
    <property type="component" value="Unassembled WGS sequence"/>
</dbReference>
<dbReference type="Gene3D" id="2.40.30.170">
    <property type="match status" value="1"/>
</dbReference>
<comment type="similarity">
    <text evidence="1">Belongs to the membrane fusion protein (MFP) (TC 8.A.1) family.</text>
</comment>
<dbReference type="FunFam" id="2.40.30.170:FF:000010">
    <property type="entry name" value="Efflux RND transporter periplasmic adaptor subunit"/>
    <property type="match status" value="1"/>
</dbReference>
<evidence type="ECO:0000313" key="10">
    <source>
        <dbReference type="Proteomes" id="UP000430634"/>
    </source>
</evidence>
<reference evidence="11" key="2">
    <citation type="journal article" date="2019" name="Int. J. Syst. Evol. Microbiol.">
        <title>The Global Catalogue of Microorganisms (GCM) 10K type strain sequencing project: providing services to taxonomists for standard genome sequencing and annotation.</title>
        <authorList>
            <consortium name="The Broad Institute Genomics Platform"/>
            <consortium name="The Broad Institute Genome Sequencing Center for Infectious Disease"/>
            <person name="Wu L."/>
            <person name="Ma J."/>
        </authorList>
    </citation>
    <scope>NUCLEOTIDE SEQUENCE [LARGE SCALE GENOMIC DNA]</scope>
    <source>
        <strain evidence="11">CGMCC 1.15931</strain>
    </source>
</reference>
<keyword evidence="2" id="KW-0813">Transport</keyword>
<protein>
    <submittedName>
        <fullName evidence="9">Efflux RND transporter periplasmic adaptor subunit</fullName>
    </submittedName>
</protein>
<dbReference type="GO" id="GO:0060003">
    <property type="term" value="P:copper ion export"/>
    <property type="evidence" value="ECO:0007669"/>
    <property type="project" value="TreeGrafter"/>
</dbReference>
<feature type="compositionally biased region" description="Basic and acidic residues" evidence="3">
    <location>
        <begin position="36"/>
        <end position="59"/>
    </location>
</feature>
<evidence type="ECO:0000313" key="8">
    <source>
        <dbReference type="EMBL" id="GGC15827.1"/>
    </source>
</evidence>
<dbReference type="Pfam" id="PF25975">
    <property type="entry name" value="CzcB_C"/>
    <property type="match status" value="1"/>
</dbReference>
<feature type="domain" description="CzcB-like C-terminal circularly permuted SH3-like" evidence="7">
    <location>
        <begin position="333"/>
        <end position="393"/>
    </location>
</feature>
<dbReference type="InterPro" id="IPR058648">
    <property type="entry name" value="HH_CzcB-like"/>
</dbReference>
<dbReference type="Pfam" id="PF25954">
    <property type="entry name" value="Beta-barrel_RND_2"/>
    <property type="match status" value="1"/>
</dbReference>
<keyword evidence="11" id="KW-1185">Reference proteome</keyword>
<reference evidence="9 10" key="3">
    <citation type="submission" date="2019-11" db="EMBL/GenBank/DDBJ databases">
        <title>Type strains purchased from KCTC, JCM and DSMZ.</title>
        <authorList>
            <person name="Lu H."/>
        </authorList>
    </citation>
    <scope>NUCLEOTIDE SEQUENCE [LARGE SCALE GENOMIC DNA]</scope>
    <source>
        <strain evidence="9 10">KCTC 52429</strain>
    </source>
</reference>
<evidence type="ECO:0000313" key="9">
    <source>
        <dbReference type="EMBL" id="MTV53622.1"/>
    </source>
</evidence>
<evidence type="ECO:0000256" key="2">
    <source>
        <dbReference type="ARBA" id="ARBA00022448"/>
    </source>
</evidence>
<dbReference type="GO" id="GO:0015679">
    <property type="term" value="P:plasma membrane copper ion transport"/>
    <property type="evidence" value="ECO:0007669"/>
    <property type="project" value="TreeGrafter"/>
</dbReference>
<reference evidence="8" key="4">
    <citation type="submission" date="2024-05" db="EMBL/GenBank/DDBJ databases">
        <authorList>
            <person name="Sun Q."/>
            <person name="Zhou Y."/>
        </authorList>
    </citation>
    <scope>NUCLEOTIDE SEQUENCE</scope>
    <source>
        <strain evidence="8">CGMCC 1.15931</strain>
    </source>
</reference>
<feature type="domain" description="CzcB-like barrel-sandwich hybrid" evidence="6">
    <location>
        <begin position="103"/>
        <end position="248"/>
    </location>
</feature>
<dbReference type="InterPro" id="IPR006143">
    <property type="entry name" value="RND_pump_MFP"/>
</dbReference>
<dbReference type="EMBL" id="BMKG01000020">
    <property type="protein sequence ID" value="GGC15827.1"/>
    <property type="molecule type" value="Genomic_DNA"/>
</dbReference>
<dbReference type="Gene3D" id="2.40.50.100">
    <property type="match status" value="1"/>
</dbReference>
<dbReference type="Pfam" id="PF25973">
    <property type="entry name" value="BSH_CzcB"/>
    <property type="match status" value="1"/>
</dbReference>
<proteinExistence type="inferred from homology"/>
<name>A0A6I3SZE3_9BURK</name>
<evidence type="ECO:0000313" key="11">
    <source>
        <dbReference type="Proteomes" id="UP000622638"/>
    </source>
</evidence>
<dbReference type="InterPro" id="IPR058649">
    <property type="entry name" value="CzcB_C"/>
</dbReference>
<dbReference type="RefSeq" id="WP_155470928.1">
    <property type="nucleotide sequence ID" value="NZ_BMKG01000020.1"/>
</dbReference>
<dbReference type="PANTHER" id="PTHR30097:SF4">
    <property type="entry name" value="SLR6042 PROTEIN"/>
    <property type="match status" value="1"/>
</dbReference>
<feature type="domain" description="CzcB-like alpha-helical hairpin" evidence="4">
    <location>
        <begin position="143"/>
        <end position="201"/>
    </location>
</feature>
<dbReference type="InterPro" id="IPR058792">
    <property type="entry name" value="Beta-barrel_RND_2"/>
</dbReference>
<dbReference type="AlphaFoldDB" id="A0A6I3SZE3"/>
<comment type="caution">
    <text evidence="9">The sequence shown here is derived from an EMBL/GenBank/DDBJ whole genome shotgun (WGS) entry which is preliminary data.</text>
</comment>
<evidence type="ECO:0000259" key="7">
    <source>
        <dbReference type="Pfam" id="PF25975"/>
    </source>
</evidence>
<dbReference type="Gene3D" id="1.10.287.470">
    <property type="entry name" value="Helix hairpin bin"/>
    <property type="match status" value="1"/>
</dbReference>
<dbReference type="Proteomes" id="UP000430634">
    <property type="component" value="Unassembled WGS sequence"/>
</dbReference>
<dbReference type="GO" id="GO:0022857">
    <property type="term" value="F:transmembrane transporter activity"/>
    <property type="evidence" value="ECO:0007669"/>
    <property type="project" value="InterPro"/>
</dbReference>
<evidence type="ECO:0000256" key="1">
    <source>
        <dbReference type="ARBA" id="ARBA00009477"/>
    </source>
</evidence>
<feature type="region of interest" description="Disordered" evidence="3">
    <location>
        <begin position="33"/>
        <end position="59"/>
    </location>
</feature>
<evidence type="ECO:0000259" key="4">
    <source>
        <dbReference type="Pfam" id="PF25893"/>
    </source>
</evidence>
<dbReference type="EMBL" id="WNKZ01000032">
    <property type="protein sequence ID" value="MTV53622.1"/>
    <property type="molecule type" value="Genomic_DNA"/>
</dbReference>
<dbReference type="PANTHER" id="PTHR30097">
    <property type="entry name" value="CATION EFFLUX SYSTEM PROTEIN CUSB"/>
    <property type="match status" value="1"/>
</dbReference>
<evidence type="ECO:0000259" key="5">
    <source>
        <dbReference type="Pfam" id="PF25954"/>
    </source>
</evidence>
<dbReference type="Gene3D" id="2.40.420.20">
    <property type="match status" value="1"/>
</dbReference>
<reference evidence="8" key="1">
    <citation type="journal article" date="2014" name="Int. J. Syst. Evol. Microbiol.">
        <title>Complete genome of a new Firmicutes species belonging to the dominant human colonic microbiota ('Ruminococcus bicirculans') reveals two chromosomes and a selective capacity to utilize plant glucans.</title>
        <authorList>
            <consortium name="NISC Comparative Sequencing Program"/>
            <person name="Wegmann U."/>
            <person name="Louis P."/>
            <person name="Goesmann A."/>
            <person name="Henrissat B."/>
            <person name="Duncan S.H."/>
            <person name="Flint H.J."/>
        </authorList>
    </citation>
    <scope>NUCLEOTIDE SEQUENCE</scope>
    <source>
        <strain evidence="8">CGMCC 1.15931</strain>
    </source>
</reference>
<dbReference type="SUPFAM" id="SSF111369">
    <property type="entry name" value="HlyD-like secretion proteins"/>
    <property type="match status" value="1"/>
</dbReference>
<dbReference type="InterPro" id="IPR051909">
    <property type="entry name" value="MFP_Cation_Efflux"/>
</dbReference>
<feature type="domain" description="CusB-like beta-barrel" evidence="5">
    <location>
        <begin position="251"/>
        <end position="327"/>
    </location>
</feature>
<dbReference type="OrthoDB" id="9768185at2"/>
<gene>
    <name evidence="8" type="ORF">GCM10011572_41490</name>
    <name evidence="9" type="ORF">GM672_12885</name>
</gene>
<evidence type="ECO:0000259" key="6">
    <source>
        <dbReference type="Pfam" id="PF25973"/>
    </source>
</evidence>
<dbReference type="InterPro" id="IPR058647">
    <property type="entry name" value="BSH_CzcB-like"/>
</dbReference>
<sequence>MKLPNKQWRIVALLCLVAAVLAALILWRQPGAPATPEEHAGHADSHGHDDRHEEQQAPPEARDDIVMTAAQVRANGIGLEQARPARIQELLHLPAQVSVDAERTVAVAAPGAGMVQSVAVTPGDTVAKGQALLVLHSPEVAVWRAELATARQRRLQADAVFHRERQLWEERISARQDMEAAQAALAEARIAEQAAQGRLSALGIGTTGGAALTGAVTVRAPIAGVVIERPVTAGGTVDAGKPLLTVADLGRVWIEAALPTENLPQVRIGMPATISAAALEKPLAATVSFVGPVLGETTRMATVRVTLANPGLRLRPGMLATLDLMGQHADAAVTVASDAVQTIHERSVVFVRTPGGFEARTVVPGRADGKRTEILRGLAAGTQYAAGASYLLKADLGKGEAEHEH</sequence>
<accession>A0A6I3SZE3</accession>
<dbReference type="GO" id="GO:0046914">
    <property type="term" value="F:transition metal ion binding"/>
    <property type="evidence" value="ECO:0007669"/>
    <property type="project" value="TreeGrafter"/>
</dbReference>